<evidence type="ECO:0000256" key="5">
    <source>
        <dbReference type="NCBIfam" id="TIGR00264"/>
    </source>
</evidence>
<keyword evidence="2 4" id="KW-0694">RNA-binding</keyword>
<sequence>MLPFGFNMKALEKMLKKAGLKVYELEGVERVIIEGVDEKIILVEPKVLELELPGQAKAYQILNPKEVVKEKGVEEGQEVQEVSEDDVKVVVEQTGCSPEKAKQALIETKGDIAEAIVKLQEEGC</sequence>
<dbReference type="PROSITE" id="PS51151">
    <property type="entry name" value="NAC_AB"/>
    <property type="match status" value="1"/>
</dbReference>
<comment type="similarity">
    <text evidence="4">Belongs to the NAC-alpha family.</text>
</comment>
<name>A8AA33_IGNH4</name>
<dbReference type="InterPro" id="IPR002715">
    <property type="entry name" value="Nas_poly-pep-assoc_cplx_dom"/>
</dbReference>
<dbReference type="InterPro" id="IPR005231">
    <property type="entry name" value="NAC_arc"/>
</dbReference>
<evidence type="ECO:0000256" key="4">
    <source>
        <dbReference type="HAMAP-Rule" id="MF_00814"/>
    </source>
</evidence>
<feature type="domain" description="NAC-A/B" evidence="6">
    <location>
        <begin position="5"/>
        <end position="80"/>
    </location>
</feature>
<dbReference type="HAMAP" id="MF_00814">
    <property type="entry name" value="NAC_arch"/>
    <property type="match status" value="1"/>
</dbReference>
<dbReference type="OrthoDB" id="53273at2157"/>
<gene>
    <name evidence="4" type="primary">nac</name>
    <name evidence="7" type="ordered locus">Igni_0603</name>
</gene>
<dbReference type="KEGG" id="iho:Igni_0603"/>
<keyword evidence="1 4" id="KW-0813">Transport</keyword>
<dbReference type="InterPro" id="IPR009060">
    <property type="entry name" value="UBA-like_sf"/>
</dbReference>
<reference evidence="7 8" key="1">
    <citation type="journal article" date="2008" name="Genome Biol.">
        <title>A genomic analysis of the archaeal system Ignicoccus hospitalis-Nanoarchaeum equitans.</title>
        <authorList>
            <person name="Podar M."/>
            <person name="Anderson I."/>
            <person name="Makarova K.S."/>
            <person name="Elkins J.G."/>
            <person name="Ivanova N."/>
            <person name="Wall M.A."/>
            <person name="Lykidis A."/>
            <person name="Mavromatis K."/>
            <person name="Sun H."/>
            <person name="Hudson M.E."/>
            <person name="Chen W."/>
            <person name="Deciu C."/>
            <person name="Hutchison D."/>
            <person name="Eads J.R."/>
            <person name="Anderson A."/>
            <person name="Fernandes F."/>
            <person name="Szeto E."/>
            <person name="Lapidus A."/>
            <person name="Kyrpides N.C."/>
            <person name="Saier M.H.Jr."/>
            <person name="Richardson P.M."/>
            <person name="Rachel R."/>
            <person name="Huber H."/>
            <person name="Eisen J.A."/>
            <person name="Koonin E.V."/>
            <person name="Keller M."/>
            <person name="Stetter K.O."/>
        </authorList>
    </citation>
    <scope>NUCLEOTIDE SEQUENCE [LARGE SCALE GENOMIC DNA]</scope>
    <source>
        <strain evidence="8">KIN4/I / DSM 18386 / JCM 14125</strain>
    </source>
</reference>
<dbReference type="Proteomes" id="UP000000262">
    <property type="component" value="Chromosome"/>
</dbReference>
<dbReference type="AlphaFoldDB" id="A8AA33"/>
<dbReference type="GeneID" id="5562524"/>
<keyword evidence="3 4" id="KW-0653">Protein transport</keyword>
<evidence type="ECO:0000256" key="3">
    <source>
        <dbReference type="ARBA" id="ARBA00022927"/>
    </source>
</evidence>
<dbReference type="CDD" id="cd14359">
    <property type="entry name" value="UBA_AeNAC"/>
    <property type="match status" value="1"/>
</dbReference>
<dbReference type="RefSeq" id="WP_011998637.1">
    <property type="nucleotide sequence ID" value="NC_009776.1"/>
</dbReference>
<dbReference type="GO" id="GO:0003723">
    <property type="term" value="F:RNA binding"/>
    <property type="evidence" value="ECO:0007669"/>
    <property type="project" value="UniProtKB-UniRule"/>
</dbReference>
<accession>A8AA33</accession>
<proteinExistence type="inferred from homology"/>
<dbReference type="SUPFAM" id="SSF46934">
    <property type="entry name" value="UBA-like"/>
    <property type="match status" value="1"/>
</dbReference>
<evidence type="ECO:0000256" key="2">
    <source>
        <dbReference type="ARBA" id="ARBA00022884"/>
    </source>
</evidence>
<dbReference type="InterPro" id="IPR038187">
    <property type="entry name" value="NAC_A/B_dom_sf"/>
</dbReference>
<dbReference type="Pfam" id="PF19026">
    <property type="entry name" value="UBA_HYPK"/>
    <property type="match status" value="1"/>
</dbReference>
<comment type="subunit">
    <text evidence="4">Homodimer. Interacts with the ribosome. Binds ribosomal RNA.</text>
</comment>
<evidence type="ECO:0000313" key="8">
    <source>
        <dbReference type="Proteomes" id="UP000000262"/>
    </source>
</evidence>
<dbReference type="HOGENOM" id="CLU_146475_0_0_2"/>
<keyword evidence="8" id="KW-1185">Reference proteome</keyword>
<dbReference type="InterPro" id="IPR044034">
    <property type="entry name" value="NAC-like_UBA"/>
</dbReference>
<dbReference type="eggNOG" id="arCOG04061">
    <property type="taxonomic scope" value="Archaea"/>
</dbReference>
<dbReference type="Pfam" id="PF01849">
    <property type="entry name" value="NAC"/>
    <property type="match status" value="1"/>
</dbReference>
<dbReference type="Gene3D" id="1.10.8.10">
    <property type="entry name" value="DNA helicase RuvA subunit, C-terminal domain"/>
    <property type="match status" value="1"/>
</dbReference>
<dbReference type="Gene3D" id="2.20.70.30">
    <property type="entry name" value="Nascent polypeptide-associated complex domain"/>
    <property type="match status" value="1"/>
</dbReference>
<dbReference type="GO" id="GO:0015031">
    <property type="term" value="P:protein transport"/>
    <property type="evidence" value="ECO:0007669"/>
    <property type="project" value="UniProtKB-UniRule"/>
</dbReference>
<protein>
    <recommendedName>
        <fullName evidence="4 5">Nascent polypeptide-associated complex protein</fullName>
    </recommendedName>
</protein>
<evidence type="ECO:0000313" key="7">
    <source>
        <dbReference type="EMBL" id="ABU81785.1"/>
    </source>
</evidence>
<dbReference type="STRING" id="453591.Igni_0603"/>
<dbReference type="SMART" id="SM01407">
    <property type="entry name" value="NAC"/>
    <property type="match status" value="1"/>
</dbReference>
<evidence type="ECO:0000259" key="6">
    <source>
        <dbReference type="PROSITE" id="PS51151"/>
    </source>
</evidence>
<organism evidence="7 8">
    <name type="scientific">Ignicoccus hospitalis (strain KIN4/I / DSM 18386 / JCM 14125)</name>
    <dbReference type="NCBI Taxonomy" id="453591"/>
    <lineage>
        <taxon>Archaea</taxon>
        <taxon>Thermoproteota</taxon>
        <taxon>Thermoprotei</taxon>
        <taxon>Desulfurococcales</taxon>
        <taxon>Desulfurococcaceae</taxon>
        <taxon>Ignicoccus</taxon>
    </lineage>
</organism>
<evidence type="ECO:0000256" key="1">
    <source>
        <dbReference type="ARBA" id="ARBA00022448"/>
    </source>
</evidence>
<comment type="function">
    <text evidence="4">Contacts the emerging nascent chain on the ribosome.</text>
</comment>
<dbReference type="NCBIfam" id="TIGR00264">
    <property type="entry name" value="archaeal-type nascent polypeptide-associated complex protein"/>
    <property type="match status" value="1"/>
</dbReference>
<dbReference type="EMBL" id="CP000816">
    <property type="protein sequence ID" value="ABU81785.1"/>
    <property type="molecule type" value="Genomic_DNA"/>
</dbReference>